<name>A0A6N3IPK6_9BACT</name>
<feature type="non-terminal residue" evidence="2">
    <location>
        <position position="1"/>
    </location>
</feature>
<protein>
    <submittedName>
        <fullName evidence="2">Uncharacterized protein</fullName>
    </submittedName>
</protein>
<organism evidence="2">
    <name type="scientific">uncultured Thermomicrobiales bacterium</name>
    <dbReference type="NCBI Taxonomy" id="1645740"/>
    <lineage>
        <taxon>Bacteria</taxon>
        <taxon>Pseudomonadati</taxon>
        <taxon>Thermomicrobiota</taxon>
        <taxon>Thermomicrobia</taxon>
        <taxon>Thermomicrobiales</taxon>
        <taxon>environmental samples</taxon>
    </lineage>
</organism>
<reference evidence="2" key="1">
    <citation type="submission" date="2020-02" db="EMBL/GenBank/DDBJ databases">
        <authorList>
            <person name="Meier V. D."/>
        </authorList>
    </citation>
    <scope>NUCLEOTIDE SEQUENCE</scope>
    <source>
        <strain evidence="2">AVDCRST_MAG18</strain>
    </source>
</reference>
<proteinExistence type="predicted"/>
<dbReference type="AlphaFoldDB" id="A0A6N3IPK6"/>
<accession>A0A6N3IPK6</accession>
<feature type="compositionally biased region" description="Basic and acidic residues" evidence="1">
    <location>
        <begin position="106"/>
        <end position="124"/>
    </location>
</feature>
<feature type="compositionally biased region" description="Basic and acidic residues" evidence="1">
    <location>
        <begin position="143"/>
        <end position="152"/>
    </location>
</feature>
<feature type="compositionally biased region" description="Basic and acidic residues" evidence="1">
    <location>
        <begin position="164"/>
        <end position="186"/>
    </location>
</feature>
<gene>
    <name evidence="2" type="ORF">AVDCRST_MAG18-5190</name>
</gene>
<feature type="region of interest" description="Disordered" evidence="1">
    <location>
        <begin position="1"/>
        <end position="186"/>
    </location>
</feature>
<evidence type="ECO:0000313" key="2">
    <source>
        <dbReference type="EMBL" id="CAA9590794.1"/>
    </source>
</evidence>
<feature type="non-terminal residue" evidence="2">
    <location>
        <position position="186"/>
    </location>
</feature>
<feature type="compositionally biased region" description="Low complexity" evidence="1">
    <location>
        <begin position="1"/>
        <end position="36"/>
    </location>
</feature>
<sequence>ARVLAGIGAARGGVRPPGRRGVLVPLAPARNGAAAHDGGGQQRRRGELRSEGGHGAGGGRPRHRGDHRAGGDLQTCRDPGRRADRAQDRESPDEFSRRQGRRQRRLAGDPDPDRRRGDRVDRGARGASRHHGRADRHRALPAPRRDGGADHRSRQRHQPSQRGAADHRQRDARPRRAPRADRSVEI</sequence>
<feature type="compositionally biased region" description="Basic residues" evidence="1">
    <location>
        <begin position="127"/>
        <end position="136"/>
    </location>
</feature>
<evidence type="ECO:0000256" key="1">
    <source>
        <dbReference type="SAM" id="MobiDB-lite"/>
    </source>
</evidence>
<feature type="compositionally biased region" description="Basic and acidic residues" evidence="1">
    <location>
        <begin position="78"/>
        <end position="97"/>
    </location>
</feature>
<dbReference type="EMBL" id="CADCWN010000418">
    <property type="protein sequence ID" value="CAA9590794.1"/>
    <property type="molecule type" value="Genomic_DNA"/>
</dbReference>